<dbReference type="InterPro" id="IPR029058">
    <property type="entry name" value="AB_hydrolase_fold"/>
</dbReference>
<evidence type="ECO:0000259" key="1">
    <source>
        <dbReference type="Pfam" id="PF00561"/>
    </source>
</evidence>
<gene>
    <name evidence="2" type="ORF">SAMN02927903_01399</name>
</gene>
<dbReference type="Proteomes" id="UP000199354">
    <property type="component" value="Unassembled WGS sequence"/>
</dbReference>
<reference evidence="2 3" key="1">
    <citation type="submission" date="2016-10" db="EMBL/GenBank/DDBJ databases">
        <authorList>
            <person name="de Groot N.N."/>
        </authorList>
    </citation>
    <scope>NUCLEOTIDE SEQUENCE [LARGE SCALE GENOMIC DNA]</scope>
    <source>
        <strain evidence="2 3">CGMCC 1.7031</strain>
    </source>
</reference>
<sequence>MRKIKIFLLTKSIGLYLNILSYARPQKAKRLAYQFFSQPREGRLHKEKLPEVLRETQAETFAYDGHQVQFYTWKGNTHVVLLVHGWESNAARWEQLLPYLRQSGSTVVAVDAPAHGLSSGVEFTVPRYAEFIDVAVQKFKPDALVGHSIGGAACVYHQYRYPDTGVSKMVLLGTPSDFQILVDNFGKMLGLNNRMILMLEQYFTDNFQIRTRDFTASIFGEKLLLDGIIAHDVNDEVVAFAEAKKIAQSWKQATFIETKGLGHSMHDDVLYGKVRDFLAKD</sequence>
<dbReference type="RefSeq" id="WP_091141572.1">
    <property type="nucleotide sequence ID" value="NZ_FMVF01000005.1"/>
</dbReference>
<organism evidence="2 3">
    <name type="scientific">Flavobacterium caeni</name>
    <dbReference type="NCBI Taxonomy" id="490189"/>
    <lineage>
        <taxon>Bacteria</taxon>
        <taxon>Pseudomonadati</taxon>
        <taxon>Bacteroidota</taxon>
        <taxon>Flavobacteriia</taxon>
        <taxon>Flavobacteriales</taxon>
        <taxon>Flavobacteriaceae</taxon>
        <taxon>Flavobacterium</taxon>
    </lineage>
</organism>
<dbReference type="AlphaFoldDB" id="A0A1G5FUI5"/>
<name>A0A1G5FUI5_9FLAO</name>
<evidence type="ECO:0000313" key="3">
    <source>
        <dbReference type="Proteomes" id="UP000199354"/>
    </source>
</evidence>
<protein>
    <submittedName>
        <fullName evidence="2">Pimeloyl-ACP methyl ester carboxylesterase</fullName>
    </submittedName>
</protein>
<keyword evidence="3" id="KW-1185">Reference proteome</keyword>
<dbReference type="PANTHER" id="PTHR46438:SF11">
    <property type="entry name" value="LIPASE-RELATED"/>
    <property type="match status" value="1"/>
</dbReference>
<dbReference type="STRING" id="490189.SAMN02927903_01399"/>
<evidence type="ECO:0000313" key="2">
    <source>
        <dbReference type="EMBL" id="SCY42450.1"/>
    </source>
</evidence>
<dbReference type="Gene3D" id="3.40.50.1820">
    <property type="entry name" value="alpha/beta hydrolase"/>
    <property type="match status" value="1"/>
</dbReference>
<proteinExistence type="predicted"/>
<dbReference type="PANTHER" id="PTHR46438">
    <property type="entry name" value="ALPHA/BETA-HYDROLASES SUPERFAMILY PROTEIN"/>
    <property type="match status" value="1"/>
</dbReference>
<dbReference type="SUPFAM" id="SSF53474">
    <property type="entry name" value="alpha/beta-Hydrolases"/>
    <property type="match status" value="1"/>
</dbReference>
<dbReference type="Pfam" id="PF00561">
    <property type="entry name" value="Abhydrolase_1"/>
    <property type="match status" value="1"/>
</dbReference>
<dbReference type="InterPro" id="IPR000073">
    <property type="entry name" value="AB_hydrolase_1"/>
</dbReference>
<dbReference type="EMBL" id="FMVF01000005">
    <property type="protein sequence ID" value="SCY42450.1"/>
    <property type="molecule type" value="Genomic_DNA"/>
</dbReference>
<dbReference type="OrthoDB" id="9785847at2"/>
<feature type="domain" description="AB hydrolase-1" evidence="1">
    <location>
        <begin position="79"/>
        <end position="184"/>
    </location>
</feature>
<accession>A0A1G5FUI5</accession>